<accession>A0A4V3RY12</accession>
<dbReference type="InterPro" id="IPR052927">
    <property type="entry name" value="DCC_oxidoreductase"/>
</dbReference>
<evidence type="ECO:0000313" key="2">
    <source>
        <dbReference type="Proteomes" id="UP000308054"/>
    </source>
</evidence>
<dbReference type="PANTHER" id="PTHR33639:SF2">
    <property type="entry name" value="DUF393 DOMAIN-CONTAINING PROTEIN"/>
    <property type="match status" value="1"/>
</dbReference>
<keyword evidence="2" id="KW-1185">Reference proteome</keyword>
<dbReference type="Pfam" id="PF04134">
    <property type="entry name" value="DCC1-like"/>
    <property type="match status" value="1"/>
</dbReference>
<dbReference type="OrthoDB" id="9785438at2"/>
<dbReference type="AlphaFoldDB" id="A0A4V3RY12"/>
<reference evidence="1 2" key="1">
    <citation type="journal article" date="2017" name="Int. J. Syst. Evol. Microbiol.">
        <title>Marinicauda algicola sp. nov., isolated from a marine red alga Rhodosorus marinus.</title>
        <authorList>
            <person name="Jeong S.E."/>
            <person name="Jeon S.H."/>
            <person name="Chun B.H."/>
            <person name="Kim D.W."/>
            <person name="Jeon C.O."/>
        </authorList>
    </citation>
    <scope>NUCLEOTIDE SEQUENCE [LARGE SCALE GENOMIC DNA]</scope>
    <source>
        <strain evidence="1 2">JCM 31718</strain>
    </source>
</reference>
<dbReference type="EMBL" id="SRXW01000003">
    <property type="protein sequence ID" value="TGY88599.1"/>
    <property type="molecule type" value="Genomic_DNA"/>
</dbReference>
<dbReference type="PANTHER" id="PTHR33639">
    <property type="entry name" value="THIOL-DISULFIDE OXIDOREDUCTASE DCC"/>
    <property type="match status" value="1"/>
</dbReference>
<dbReference type="RefSeq" id="WP_135996445.1">
    <property type="nucleotide sequence ID" value="NZ_CP071057.1"/>
</dbReference>
<name>A0A4V3RY12_9PROT</name>
<comment type="caution">
    <text evidence="1">The sequence shown here is derived from an EMBL/GenBank/DDBJ whole genome shotgun (WGS) entry which is preliminary data.</text>
</comment>
<sequence length="153" mass="17075">MARLDHRPFSWRDDPGVPDIPDDRTVLVVDGDCALCSWGARTIARADPGDSFRITPMQSDAGRALMAHFGLDPHDPCSWLALVDGCALTGSDAVIEVGRRLRGGWPVLARAAGWLPRPLREWAYRLVARNRRRWFGRGDLCGVDEPELQARLF</sequence>
<evidence type="ECO:0000313" key="1">
    <source>
        <dbReference type="EMBL" id="TGY88599.1"/>
    </source>
</evidence>
<dbReference type="InterPro" id="IPR007263">
    <property type="entry name" value="DCC1-like"/>
</dbReference>
<protein>
    <submittedName>
        <fullName evidence="1">DUF393 domain-containing protein</fullName>
    </submittedName>
</protein>
<dbReference type="GO" id="GO:0015035">
    <property type="term" value="F:protein-disulfide reductase activity"/>
    <property type="evidence" value="ECO:0007669"/>
    <property type="project" value="InterPro"/>
</dbReference>
<organism evidence="1 2">
    <name type="scientific">Marinicauda algicola</name>
    <dbReference type="NCBI Taxonomy" id="2029849"/>
    <lineage>
        <taxon>Bacteria</taxon>
        <taxon>Pseudomonadati</taxon>
        <taxon>Pseudomonadota</taxon>
        <taxon>Alphaproteobacteria</taxon>
        <taxon>Maricaulales</taxon>
        <taxon>Maricaulaceae</taxon>
        <taxon>Marinicauda</taxon>
    </lineage>
</organism>
<dbReference type="Proteomes" id="UP000308054">
    <property type="component" value="Unassembled WGS sequence"/>
</dbReference>
<gene>
    <name evidence="1" type="ORF">E5163_12365</name>
</gene>
<proteinExistence type="predicted"/>